<dbReference type="EMBL" id="BBYR01000023">
    <property type="protein sequence ID" value="GAP35457.1"/>
    <property type="molecule type" value="Genomic_DNA"/>
</dbReference>
<keyword evidence="3" id="KW-1185">Reference proteome</keyword>
<dbReference type="AlphaFoldDB" id="A0A0K8NYH8"/>
<dbReference type="Proteomes" id="UP000037660">
    <property type="component" value="Unassembled WGS sequence"/>
</dbReference>
<evidence type="ECO:0000313" key="2">
    <source>
        <dbReference type="EMBL" id="GAP35457.1"/>
    </source>
</evidence>
<sequence length="331" mass="35483">MYPPRGPHPPRPARPRLRRATALRLLLALALAAGAGLARAGLPRPCDDPPQRSVIEQDRLLRAAAALHALLQAGDGEVALVSRSGLELERFGLPTTHAGLALREGLASPWAVRQLYYGCEAGRPQVFDQGLAAFLLGLSRGDRGRLHLVWIPGAAGRTLRDAALDRGGALGLLGGDYSANAYAWSTRYQNCNQWVAELMAQAWGAGAAGAEDSPGRSAPADAAPTTAGRTTPAPARERAQRWLLQAGYRPAVIEVAFPPVRLLHALVPWLQHDDHPAAELDHGRLRLSVPASLEAFVREHVPGARRVVVCLDGERVERHEGWDDAATACAR</sequence>
<accession>A0A0K8NYH8</accession>
<gene>
    <name evidence="2" type="ORF">ISF6_1230</name>
</gene>
<feature type="compositionally biased region" description="Low complexity" evidence="1">
    <location>
        <begin position="209"/>
        <end position="234"/>
    </location>
</feature>
<dbReference type="STRING" id="1547922.ISF6_1230"/>
<dbReference type="InterPro" id="IPR014547">
    <property type="entry name" value="UCP028477"/>
</dbReference>
<protein>
    <submittedName>
        <fullName evidence="2">Putative outer membrane protein</fullName>
    </submittedName>
</protein>
<proteinExistence type="predicted"/>
<comment type="caution">
    <text evidence="2">The sequence shown here is derived from an EMBL/GenBank/DDBJ whole genome shotgun (WGS) entry which is preliminary data.</text>
</comment>
<dbReference type="RefSeq" id="WP_197284608.1">
    <property type="nucleotide sequence ID" value="NZ_BBYR01000023.1"/>
</dbReference>
<reference evidence="2 3" key="2">
    <citation type="journal article" date="2016" name="Science">
        <title>A bacterium that degrades and assimilates poly(ethylene terephthalate).</title>
        <authorList>
            <person name="Yoshida S."/>
            <person name="Hiraga K."/>
            <person name="Takehana T."/>
            <person name="Taniguchi I."/>
            <person name="Yamaji H."/>
            <person name="Maeda Y."/>
            <person name="Toyohara K."/>
            <person name="Miyamoto K."/>
            <person name="Kimura Y."/>
            <person name="Oda K."/>
        </authorList>
    </citation>
    <scope>NUCLEOTIDE SEQUENCE [LARGE SCALE GENOMIC DNA]</scope>
    <source>
        <strain evidence="3">NBRC 110686 / TISTR 2288 / 201-F6</strain>
    </source>
</reference>
<feature type="region of interest" description="Disordered" evidence="1">
    <location>
        <begin position="209"/>
        <end position="235"/>
    </location>
</feature>
<dbReference type="Pfam" id="PF09916">
    <property type="entry name" value="DUF2145"/>
    <property type="match status" value="1"/>
</dbReference>
<reference evidence="3" key="1">
    <citation type="submission" date="2015-07" db="EMBL/GenBank/DDBJ databases">
        <title>Discovery of a poly(ethylene terephthalate assimilation.</title>
        <authorList>
            <person name="Yoshida S."/>
            <person name="Hiraga K."/>
            <person name="Takehana T."/>
            <person name="Taniguchi I."/>
            <person name="Yamaji H."/>
            <person name="Maeda Y."/>
            <person name="Toyohara K."/>
            <person name="Miyamoto K."/>
            <person name="Kimura Y."/>
            <person name="Oda K."/>
        </authorList>
    </citation>
    <scope>NUCLEOTIDE SEQUENCE [LARGE SCALE GENOMIC DNA]</scope>
    <source>
        <strain evidence="3">NBRC 110686 / TISTR 2288 / 201-F6</strain>
    </source>
</reference>
<evidence type="ECO:0000313" key="3">
    <source>
        <dbReference type="Proteomes" id="UP000037660"/>
    </source>
</evidence>
<name>A0A0K8NYH8_PISS1</name>
<organism evidence="2 3">
    <name type="scientific">Piscinibacter sakaiensis</name>
    <name type="common">Ideonella sakaiensis</name>
    <dbReference type="NCBI Taxonomy" id="1547922"/>
    <lineage>
        <taxon>Bacteria</taxon>
        <taxon>Pseudomonadati</taxon>
        <taxon>Pseudomonadota</taxon>
        <taxon>Betaproteobacteria</taxon>
        <taxon>Burkholderiales</taxon>
        <taxon>Sphaerotilaceae</taxon>
        <taxon>Piscinibacter</taxon>
    </lineage>
</organism>
<evidence type="ECO:0000256" key="1">
    <source>
        <dbReference type="SAM" id="MobiDB-lite"/>
    </source>
</evidence>